<reference evidence="2" key="1">
    <citation type="journal article" date="2019" name="Sci. Rep.">
        <title>Draft genome of Tanacetum cinerariifolium, the natural source of mosquito coil.</title>
        <authorList>
            <person name="Yamashiro T."/>
            <person name="Shiraishi A."/>
            <person name="Satake H."/>
            <person name="Nakayama K."/>
        </authorList>
    </citation>
    <scope>NUCLEOTIDE SEQUENCE</scope>
</reference>
<feature type="region of interest" description="Disordered" evidence="1">
    <location>
        <begin position="395"/>
        <end position="415"/>
    </location>
</feature>
<proteinExistence type="predicted"/>
<sequence>MLMLQVVVDRSSVKYALTVRPTIHTSCIKQFWTTIKGKKVDNEVWIQALVDGKMVNIKESSIRRTLRFVQLVINHQLGDMTHHKEIFDTPSLTKKVFANMKRVEKHTKEPKVPPIEPKPEHNIPLPLPSHDLLPSGEDSLKLQELIDLCNNMSNKVLDLESEVLYIRVDRLEEENMVLKELMGVHSKVDSDEHVMEKEESSKQGRKIANINADELLLLLKMMLLLPVLKVPKPRKRKGVIIQDTKETTTTVTVQPKVQAKDKEKAILIEEPKPLKRKVQIKLDEEVARQLEAELNANVDWNTMIEQVQQKEKLTDAVMNYQALKRNPLTKVQARRNMIVYLKNMAGYKMNYFKGMTYDEIRPLFEKHYNYNQAFLNKVNEEVKVPEREVRQEKEVEIESSKREGESLEKEVAKKQKMEQETEELKSICRLFLMTMMMCIQMLLFWPKRFQYVGYPLSLHFMDSNKK</sequence>
<dbReference type="EMBL" id="BKCJ010008368">
    <property type="protein sequence ID" value="GEU81852.1"/>
    <property type="molecule type" value="Genomic_DNA"/>
</dbReference>
<evidence type="ECO:0000313" key="2">
    <source>
        <dbReference type="EMBL" id="GEU81852.1"/>
    </source>
</evidence>
<accession>A0A6L2N9P9</accession>
<dbReference type="AlphaFoldDB" id="A0A6L2N9P9"/>
<name>A0A6L2N9P9_TANCI</name>
<organism evidence="2">
    <name type="scientific">Tanacetum cinerariifolium</name>
    <name type="common">Dalmatian daisy</name>
    <name type="synonym">Chrysanthemum cinerariifolium</name>
    <dbReference type="NCBI Taxonomy" id="118510"/>
    <lineage>
        <taxon>Eukaryota</taxon>
        <taxon>Viridiplantae</taxon>
        <taxon>Streptophyta</taxon>
        <taxon>Embryophyta</taxon>
        <taxon>Tracheophyta</taxon>
        <taxon>Spermatophyta</taxon>
        <taxon>Magnoliopsida</taxon>
        <taxon>eudicotyledons</taxon>
        <taxon>Gunneridae</taxon>
        <taxon>Pentapetalae</taxon>
        <taxon>asterids</taxon>
        <taxon>campanulids</taxon>
        <taxon>Asterales</taxon>
        <taxon>Asteraceae</taxon>
        <taxon>Asteroideae</taxon>
        <taxon>Anthemideae</taxon>
        <taxon>Anthemidinae</taxon>
        <taxon>Tanacetum</taxon>
    </lineage>
</organism>
<protein>
    <submittedName>
        <fullName evidence="2">Uncharacterized protein</fullName>
    </submittedName>
</protein>
<comment type="caution">
    <text evidence="2">The sequence shown here is derived from an EMBL/GenBank/DDBJ whole genome shotgun (WGS) entry which is preliminary data.</text>
</comment>
<gene>
    <name evidence="2" type="ORF">Tci_053830</name>
</gene>
<evidence type="ECO:0000256" key="1">
    <source>
        <dbReference type="SAM" id="MobiDB-lite"/>
    </source>
</evidence>